<proteinExistence type="inferred from homology"/>
<comment type="caution">
    <text evidence="5">The sequence shown here is derived from an EMBL/GenBank/DDBJ whole genome shotgun (WGS) entry which is preliminary data.</text>
</comment>
<dbReference type="InterPro" id="IPR001447">
    <property type="entry name" value="Arylamine_N-AcTrfase"/>
</dbReference>
<evidence type="ECO:0000259" key="4">
    <source>
        <dbReference type="Pfam" id="PF01609"/>
    </source>
</evidence>
<dbReference type="PANTHER" id="PTHR11786">
    <property type="entry name" value="N-HYDROXYARYLAMINE O-ACETYLTRANSFERASE"/>
    <property type="match status" value="1"/>
</dbReference>
<keyword evidence="6" id="KW-1185">Reference proteome</keyword>
<dbReference type="PANTHER" id="PTHR11786:SF0">
    <property type="entry name" value="ARYLAMINE N-ACETYLTRANSFERASE 4-RELATED"/>
    <property type="match status" value="1"/>
</dbReference>
<feature type="domain" description="Transposase IS4-like" evidence="4">
    <location>
        <begin position="15"/>
        <end position="97"/>
    </location>
</feature>
<evidence type="ECO:0000256" key="3">
    <source>
        <dbReference type="SAM" id="MobiDB-lite"/>
    </source>
</evidence>
<organism evidence="5 6">
    <name type="scientific">Streptomyces glaucus</name>
    <dbReference type="NCBI Taxonomy" id="284029"/>
    <lineage>
        <taxon>Bacteria</taxon>
        <taxon>Bacillati</taxon>
        <taxon>Actinomycetota</taxon>
        <taxon>Actinomycetes</taxon>
        <taxon>Kitasatosporales</taxon>
        <taxon>Streptomycetaceae</taxon>
        <taxon>Streptomyces</taxon>
    </lineage>
</organism>
<protein>
    <recommendedName>
        <fullName evidence="4">Transposase IS4-like domain-containing protein</fullName>
    </recommendedName>
</protein>
<name>A0ABP5WAM2_9ACTN</name>
<reference evidence="6" key="1">
    <citation type="journal article" date="2019" name="Int. J. Syst. Evol. Microbiol.">
        <title>The Global Catalogue of Microorganisms (GCM) 10K type strain sequencing project: providing services to taxonomists for standard genome sequencing and annotation.</title>
        <authorList>
            <consortium name="The Broad Institute Genomics Platform"/>
            <consortium name="The Broad Institute Genome Sequencing Center for Infectious Disease"/>
            <person name="Wu L."/>
            <person name="Ma J."/>
        </authorList>
    </citation>
    <scope>NUCLEOTIDE SEQUENCE [LARGE SCALE GENOMIC DNA]</scope>
    <source>
        <strain evidence="6">JCM 6922</strain>
    </source>
</reference>
<accession>A0ABP5WAM2</accession>
<dbReference type="InterPro" id="IPR038765">
    <property type="entry name" value="Papain-like_cys_pep_sf"/>
</dbReference>
<feature type="compositionally biased region" description="Basic residues" evidence="3">
    <location>
        <begin position="8"/>
        <end position="19"/>
    </location>
</feature>
<evidence type="ECO:0000256" key="2">
    <source>
        <dbReference type="RuleBase" id="RU003452"/>
    </source>
</evidence>
<evidence type="ECO:0000256" key="1">
    <source>
        <dbReference type="ARBA" id="ARBA00006547"/>
    </source>
</evidence>
<dbReference type="InterPro" id="IPR002559">
    <property type="entry name" value="Transposase_11"/>
</dbReference>
<dbReference type="PRINTS" id="PR01543">
    <property type="entry name" value="ANATRNSFRASE"/>
</dbReference>
<dbReference type="EMBL" id="BAAATK010000002">
    <property type="protein sequence ID" value="GAA2422439.1"/>
    <property type="molecule type" value="Genomic_DNA"/>
</dbReference>
<gene>
    <name evidence="5" type="ORF">GCM10010421_05580</name>
</gene>
<dbReference type="Gene3D" id="2.40.128.150">
    <property type="entry name" value="Cysteine proteinases"/>
    <property type="match status" value="1"/>
</dbReference>
<feature type="region of interest" description="Disordered" evidence="3">
    <location>
        <begin position="1"/>
        <end position="25"/>
    </location>
</feature>
<evidence type="ECO:0000313" key="6">
    <source>
        <dbReference type="Proteomes" id="UP001500460"/>
    </source>
</evidence>
<dbReference type="SUPFAM" id="SSF54001">
    <property type="entry name" value="Cysteine proteinases"/>
    <property type="match status" value="1"/>
</dbReference>
<evidence type="ECO:0000313" key="5">
    <source>
        <dbReference type="EMBL" id="GAA2422439.1"/>
    </source>
</evidence>
<sequence length="418" mass="47303">MRGIPPTRSRRGPRRRRPAKLPADKGYDYDHLRKRLRRRRIRHRIARKGIEPSTRLGRHRWVVEGTVSWPAGCRRLHRRHERKAEHFLAFIGIAAALISYRRLTDWNNLLGPKTENGSYRGRRTGRTGPAYGAGMPDIARTTSFDLDAYLKRIGWEGERRADAATLRGVHLAHAWAIPFENLDPLRGRAPSLEPAALTDKLVHSRRGGYCYEHNTLFARALEELGFGVTRLTARVVVGADTLTDRPRTHMALLVHAPGDPQPYLADVGFGAIGALLEPVPLIADTEFHDAGRRHRLVHAPHRGPLELWVLEAYQERRDGAGPGSWAAQYAFTVEPFEASDYEVINWYIATSPRSPFSRRPYAQSLTPGRHLLLDGRVLTETRADGTVTQRELTHEEEARRILDEDFGITVPDGVTLLE</sequence>
<dbReference type="Pfam" id="PF01609">
    <property type="entry name" value="DDE_Tnp_1"/>
    <property type="match status" value="1"/>
</dbReference>
<comment type="similarity">
    <text evidence="1 2">Belongs to the arylamine N-acetyltransferase family.</text>
</comment>
<dbReference type="Proteomes" id="UP001500460">
    <property type="component" value="Unassembled WGS sequence"/>
</dbReference>
<dbReference type="Gene3D" id="3.30.2140.10">
    <property type="entry name" value="Arylamine N-acetyltransferase"/>
    <property type="match status" value="1"/>
</dbReference>
<dbReference type="Pfam" id="PF00797">
    <property type="entry name" value="Acetyltransf_2"/>
    <property type="match status" value="1"/>
</dbReference>